<evidence type="ECO:0008006" key="4">
    <source>
        <dbReference type="Google" id="ProtNLM"/>
    </source>
</evidence>
<evidence type="ECO:0000256" key="1">
    <source>
        <dbReference type="SAM" id="Phobius"/>
    </source>
</evidence>
<keyword evidence="3" id="KW-1185">Reference proteome</keyword>
<keyword evidence="1" id="KW-0472">Membrane</keyword>
<gene>
    <name evidence="2" type="ORF">ACFQ2S_16190</name>
</gene>
<comment type="caution">
    <text evidence="2">The sequence shown here is derived from an EMBL/GenBank/DDBJ whole genome shotgun (WGS) entry which is preliminary data.</text>
</comment>
<sequence>MTALKQYARLECPGVWRPDPDVQRQNVIVSFGDASLVIADQKGMALSHWSLAAVVRVNRGEMPALYTPSAEGTETLEIDDETMIDAIEQVRGAIQKSRPRRGRLRLLLLAGLGAGMLAAGALWLPGALLRHTLSVVPEPTRIEIGTRLFTAIGRVSGAPCRSPRGDQALARLSSRLLAPGGGGLLVVPGGIPDTISLPGGAMLVHSRLVEDHETPDVVAGFILAEDVRRGLHDPLADLLRGAGPGAIFRLLTTGHLPDAALRDYAETLTAATPERVPDARLIPRFEQAALPSTPYAYALDVTGETTLNLIEADPMRGGGARAVLDDGDWVALQGICGS</sequence>
<feature type="transmembrane region" description="Helical" evidence="1">
    <location>
        <begin position="106"/>
        <end position="124"/>
    </location>
</feature>
<name>A0ABW3IT53_9RHOB</name>
<dbReference type="EMBL" id="JBHTJT010000035">
    <property type="protein sequence ID" value="MFD0981181.1"/>
    <property type="molecule type" value="Genomic_DNA"/>
</dbReference>
<evidence type="ECO:0000313" key="2">
    <source>
        <dbReference type="EMBL" id="MFD0981181.1"/>
    </source>
</evidence>
<protein>
    <recommendedName>
        <fullName evidence="4">Yop proteins translocation protein D</fullName>
    </recommendedName>
</protein>
<keyword evidence="1" id="KW-1133">Transmembrane helix</keyword>
<keyword evidence="1" id="KW-0812">Transmembrane</keyword>
<evidence type="ECO:0000313" key="3">
    <source>
        <dbReference type="Proteomes" id="UP001597108"/>
    </source>
</evidence>
<accession>A0ABW3IT53</accession>
<reference evidence="3" key="1">
    <citation type="journal article" date="2019" name="Int. J. Syst. Evol. Microbiol.">
        <title>The Global Catalogue of Microorganisms (GCM) 10K type strain sequencing project: providing services to taxonomists for standard genome sequencing and annotation.</title>
        <authorList>
            <consortium name="The Broad Institute Genomics Platform"/>
            <consortium name="The Broad Institute Genome Sequencing Center for Infectious Disease"/>
            <person name="Wu L."/>
            <person name="Ma J."/>
        </authorList>
    </citation>
    <scope>NUCLEOTIDE SEQUENCE [LARGE SCALE GENOMIC DNA]</scope>
    <source>
        <strain evidence="3">CCUG 60524</strain>
    </source>
</reference>
<dbReference type="Proteomes" id="UP001597108">
    <property type="component" value="Unassembled WGS sequence"/>
</dbReference>
<dbReference type="RefSeq" id="WP_386076017.1">
    <property type="nucleotide sequence ID" value="NZ_JBHTJT010000035.1"/>
</dbReference>
<proteinExistence type="predicted"/>
<organism evidence="2 3">
    <name type="scientific">Tropicimonas aquimaris</name>
    <dbReference type="NCBI Taxonomy" id="914152"/>
    <lineage>
        <taxon>Bacteria</taxon>
        <taxon>Pseudomonadati</taxon>
        <taxon>Pseudomonadota</taxon>
        <taxon>Alphaproteobacteria</taxon>
        <taxon>Rhodobacterales</taxon>
        <taxon>Roseobacteraceae</taxon>
        <taxon>Tropicimonas</taxon>
    </lineage>
</organism>